<reference evidence="9 10" key="1">
    <citation type="journal article" date="2007" name="Nature">
        <title>Evolution of genes and genomes on the Drosophila phylogeny.</title>
        <authorList>
            <consortium name="Drosophila 12 Genomes Consortium"/>
            <person name="Clark A.G."/>
            <person name="Eisen M.B."/>
            <person name="Smith D.R."/>
            <person name="Bergman C.M."/>
            <person name="Oliver B."/>
            <person name="Markow T.A."/>
            <person name="Kaufman T.C."/>
            <person name="Kellis M."/>
            <person name="Gelbart W."/>
            <person name="Iyer V.N."/>
            <person name="Pollard D.A."/>
            <person name="Sackton T.B."/>
            <person name="Larracuente A.M."/>
            <person name="Singh N.D."/>
            <person name="Abad J.P."/>
            <person name="Abt D.N."/>
            <person name="Adryan B."/>
            <person name="Aguade M."/>
            <person name="Akashi H."/>
            <person name="Anderson W.W."/>
            <person name="Aquadro C.F."/>
            <person name="Ardell D.H."/>
            <person name="Arguello R."/>
            <person name="Artieri C.G."/>
            <person name="Barbash D.A."/>
            <person name="Barker D."/>
            <person name="Barsanti P."/>
            <person name="Batterham P."/>
            <person name="Batzoglou S."/>
            <person name="Begun D."/>
            <person name="Bhutkar A."/>
            <person name="Blanco E."/>
            <person name="Bosak S.A."/>
            <person name="Bradley R.K."/>
            <person name="Brand A.D."/>
            <person name="Brent M.R."/>
            <person name="Brooks A.N."/>
            <person name="Brown R.H."/>
            <person name="Butlin R.K."/>
            <person name="Caggese C."/>
            <person name="Calvi B.R."/>
            <person name="Bernardo de Carvalho A."/>
            <person name="Caspi A."/>
            <person name="Castrezana S."/>
            <person name="Celniker S.E."/>
            <person name="Chang J.L."/>
            <person name="Chapple C."/>
            <person name="Chatterji S."/>
            <person name="Chinwalla A."/>
            <person name="Civetta A."/>
            <person name="Clifton S.W."/>
            <person name="Comeron J.M."/>
            <person name="Costello J.C."/>
            <person name="Coyne J.A."/>
            <person name="Daub J."/>
            <person name="David R.G."/>
            <person name="Delcher A.L."/>
            <person name="Delehaunty K."/>
            <person name="Do C.B."/>
            <person name="Ebling H."/>
            <person name="Edwards K."/>
            <person name="Eickbush T."/>
            <person name="Evans J.D."/>
            <person name="Filipski A."/>
            <person name="Findeiss S."/>
            <person name="Freyhult E."/>
            <person name="Fulton L."/>
            <person name="Fulton R."/>
            <person name="Garcia A.C."/>
            <person name="Gardiner A."/>
            <person name="Garfield D.A."/>
            <person name="Garvin B.E."/>
            <person name="Gibson G."/>
            <person name="Gilbert D."/>
            <person name="Gnerre S."/>
            <person name="Godfrey J."/>
            <person name="Good R."/>
            <person name="Gotea V."/>
            <person name="Gravely B."/>
            <person name="Greenberg A.J."/>
            <person name="Griffiths-Jones S."/>
            <person name="Gross S."/>
            <person name="Guigo R."/>
            <person name="Gustafson E.A."/>
            <person name="Haerty W."/>
            <person name="Hahn M.W."/>
            <person name="Halligan D.L."/>
            <person name="Halpern A.L."/>
            <person name="Halter G.M."/>
            <person name="Han M.V."/>
            <person name="Heger A."/>
            <person name="Hillier L."/>
            <person name="Hinrichs A.S."/>
            <person name="Holmes I."/>
            <person name="Hoskins R.A."/>
            <person name="Hubisz M.J."/>
            <person name="Hultmark D."/>
            <person name="Huntley M.A."/>
            <person name="Jaffe D.B."/>
            <person name="Jagadeeshan S."/>
            <person name="Jeck W.R."/>
            <person name="Johnson J."/>
            <person name="Jones C.D."/>
            <person name="Jordan W.C."/>
            <person name="Karpen G.H."/>
            <person name="Kataoka E."/>
            <person name="Keightley P.D."/>
            <person name="Kheradpour P."/>
            <person name="Kirkness E.F."/>
            <person name="Koerich L.B."/>
            <person name="Kristiansen K."/>
            <person name="Kudrna D."/>
            <person name="Kulathinal R.J."/>
            <person name="Kumar S."/>
            <person name="Kwok R."/>
            <person name="Lander E."/>
            <person name="Langley C.H."/>
            <person name="Lapoint R."/>
            <person name="Lazzaro B.P."/>
            <person name="Lee S.J."/>
            <person name="Levesque L."/>
            <person name="Li R."/>
            <person name="Lin C.F."/>
            <person name="Lin M.F."/>
            <person name="Lindblad-Toh K."/>
            <person name="Llopart A."/>
            <person name="Long M."/>
            <person name="Low L."/>
            <person name="Lozovsky E."/>
            <person name="Lu J."/>
            <person name="Luo M."/>
            <person name="Machado C.A."/>
            <person name="Makalowski W."/>
            <person name="Marzo M."/>
            <person name="Matsuda M."/>
            <person name="Matzkin L."/>
            <person name="McAllister B."/>
            <person name="McBride C.S."/>
            <person name="McKernan B."/>
            <person name="McKernan K."/>
            <person name="Mendez-Lago M."/>
            <person name="Minx P."/>
            <person name="Mollenhauer M.U."/>
            <person name="Montooth K."/>
            <person name="Mount S.M."/>
            <person name="Mu X."/>
            <person name="Myers E."/>
            <person name="Negre B."/>
            <person name="Newfeld S."/>
            <person name="Nielsen R."/>
            <person name="Noor M.A."/>
            <person name="O'Grady P."/>
            <person name="Pachter L."/>
            <person name="Papaceit M."/>
            <person name="Parisi M.J."/>
            <person name="Parisi M."/>
            <person name="Parts L."/>
            <person name="Pedersen J.S."/>
            <person name="Pesole G."/>
            <person name="Phillippy A.M."/>
            <person name="Ponting C.P."/>
            <person name="Pop M."/>
            <person name="Porcelli D."/>
            <person name="Powell J.R."/>
            <person name="Prohaska S."/>
            <person name="Pruitt K."/>
            <person name="Puig M."/>
            <person name="Quesneville H."/>
            <person name="Ram K.R."/>
            <person name="Rand D."/>
            <person name="Rasmussen M.D."/>
            <person name="Reed L.K."/>
            <person name="Reenan R."/>
            <person name="Reily A."/>
            <person name="Remington K.A."/>
            <person name="Rieger T.T."/>
            <person name="Ritchie M.G."/>
            <person name="Robin C."/>
            <person name="Rogers Y.H."/>
            <person name="Rohde C."/>
            <person name="Rozas J."/>
            <person name="Rubenfield M.J."/>
            <person name="Ruiz A."/>
            <person name="Russo S."/>
            <person name="Salzberg S.L."/>
            <person name="Sanchez-Gracia A."/>
            <person name="Saranga D.J."/>
            <person name="Sato H."/>
            <person name="Schaeffer S.W."/>
            <person name="Schatz M.C."/>
            <person name="Schlenke T."/>
            <person name="Schwartz R."/>
            <person name="Segarra C."/>
            <person name="Singh R.S."/>
            <person name="Sirot L."/>
            <person name="Sirota M."/>
            <person name="Sisneros N.B."/>
            <person name="Smith C.D."/>
            <person name="Smith T.F."/>
            <person name="Spieth J."/>
            <person name="Stage D.E."/>
            <person name="Stark A."/>
            <person name="Stephan W."/>
            <person name="Strausberg R.L."/>
            <person name="Strempel S."/>
            <person name="Sturgill D."/>
            <person name="Sutton G."/>
            <person name="Sutton G.G."/>
            <person name="Tao W."/>
            <person name="Teichmann S."/>
            <person name="Tobari Y.N."/>
            <person name="Tomimura Y."/>
            <person name="Tsolas J.M."/>
            <person name="Valente V.L."/>
            <person name="Venter E."/>
            <person name="Venter J.C."/>
            <person name="Vicario S."/>
            <person name="Vieira F.G."/>
            <person name="Vilella A.J."/>
            <person name="Villasante A."/>
            <person name="Walenz B."/>
            <person name="Wang J."/>
            <person name="Wasserman M."/>
            <person name="Watts T."/>
            <person name="Wilson D."/>
            <person name="Wilson R.K."/>
            <person name="Wing R.A."/>
            <person name="Wolfner M.F."/>
            <person name="Wong A."/>
            <person name="Wong G.K."/>
            <person name="Wu C.I."/>
            <person name="Wu G."/>
            <person name="Yamamoto D."/>
            <person name="Yang H.P."/>
            <person name="Yang S.P."/>
            <person name="Yorke J.A."/>
            <person name="Yoshida K."/>
            <person name="Zdobnov E."/>
            <person name="Zhang P."/>
            <person name="Zhang Y."/>
            <person name="Zimin A.V."/>
            <person name="Baldwin J."/>
            <person name="Abdouelleil A."/>
            <person name="Abdulkadir J."/>
            <person name="Abebe A."/>
            <person name="Abera B."/>
            <person name="Abreu J."/>
            <person name="Acer S.C."/>
            <person name="Aftuck L."/>
            <person name="Alexander A."/>
            <person name="An P."/>
            <person name="Anderson E."/>
            <person name="Anderson S."/>
            <person name="Arachi H."/>
            <person name="Azer M."/>
            <person name="Bachantsang P."/>
            <person name="Barry A."/>
            <person name="Bayul T."/>
            <person name="Berlin A."/>
            <person name="Bessette D."/>
            <person name="Bloom T."/>
            <person name="Blye J."/>
            <person name="Boguslavskiy L."/>
            <person name="Bonnet C."/>
            <person name="Boukhgalter B."/>
            <person name="Bourzgui I."/>
            <person name="Brown A."/>
            <person name="Cahill P."/>
            <person name="Channer S."/>
            <person name="Cheshatsang Y."/>
            <person name="Chuda L."/>
            <person name="Citroen M."/>
            <person name="Collymore A."/>
            <person name="Cooke P."/>
            <person name="Costello M."/>
            <person name="D'Aco K."/>
            <person name="Daza R."/>
            <person name="De Haan G."/>
            <person name="DeGray S."/>
            <person name="DeMaso C."/>
            <person name="Dhargay N."/>
            <person name="Dooley K."/>
            <person name="Dooley E."/>
            <person name="Doricent M."/>
            <person name="Dorje P."/>
            <person name="Dorjee K."/>
            <person name="Dupes A."/>
            <person name="Elong R."/>
            <person name="Falk J."/>
            <person name="Farina A."/>
            <person name="Faro S."/>
            <person name="Ferguson D."/>
            <person name="Fisher S."/>
            <person name="Foley C.D."/>
            <person name="Franke A."/>
            <person name="Friedrich D."/>
            <person name="Gadbois L."/>
            <person name="Gearin G."/>
            <person name="Gearin C.R."/>
            <person name="Giannoukos G."/>
            <person name="Goode T."/>
            <person name="Graham J."/>
            <person name="Grandbois E."/>
            <person name="Grewal S."/>
            <person name="Gyaltsen K."/>
            <person name="Hafez N."/>
            <person name="Hagos B."/>
            <person name="Hall J."/>
            <person name="Henson C."/>
            <person name="Hollinger A."/>
            <person name="Honan T."/>
            <person name="Huard M.D."/>
            <person name="Hughes L."/>
            <person name="Hurhula B."/>
            <person name="Husby M.E."/>
            <person name="Kamat A."/>
            <person name="Kanga B."/>
            <person name="Kashin S."/>
            <person name="Khazanovich D."/>
            <person name="Kisner P."/>
            <person name="Lance K."/>
            <person name="Lara M."/>
            <person name="Lee W."/>
            <person name="Lennon N."/>
            <person name="Letendre F."/>
            <person name="LeVine R."/>
            <person name="Lipovsky A."/>
            <person name="Liu X."/>
            <person name="Liu J."/>
            <person name="Liu S."/>
            <person name="Lokyitsang T."/>
            <person name="Lokyitsang Y."/>
            <person name="Lubonja R."/>
            <person name="Lui A."/>
            <person name="MacDonald P."/>
            <person name="Magnisalis V."/>
            <person name="Maru K."/>
            <person name="Matthews C."/>
            <person name="McCusker W."/>
            <person name="McDonough S."/>
            <person name="Mehta T."/>
            <person name="Meldrim J."/>
            <person name="Meneus L."/>
            <person name="Mihai O."/>
            <person name="Mihalev A."/>
            <person name="Mihova T."/>
            <person name="Mittelman R."/>
            <person name="Mlenga V."/>
            <person name="Montmayeur A."/>
            <person name="Mulrain L."/>
            <person name="Navidi A."/>
            <person name="Naylor J."/>
            <person name="Negash T."/>
            <person name="Nguyen T."/>
            <person name="Nguyen N."/>
            <person name="Nicol R."/>
            <person name="Norbu C."/>
            <person name="Norbu N."/>
            <person name="Novod N."/>
            <person name="O'Neill B."/>
            <person name="Osman S."/>
            <person name="Markiewicz E."/>
            <person name="Oyono O.L."/>
            <person name="Patti C."/>
            <person name="Phunkhang P."/>
            <person name="Pierre F."/>
            <person name="Priest M."/>
            <person name="Raghuraman S."/>
            <person name="Rege F."/>
            <person name="Reyes R."/>
            <person name="Rise C."/>
            <person name="Rogov P."/>
            <person name="Ross K."/>
            <person name="Ryan E."/>
            <person name="Settipalli S."/>
            <person name="Shea T."/>
            <person name="Sherpa N."/>
            <person name="Shi L."/>
            <person name="Shih D."/>
            <person name="Sparrow T."/>
            <person name="Spaulding J."/>
            <person name="Stalker J."/>
            <person name="Stange-Thomann N."/>
            <person name="Stavropoulos S."/>
            <person name="Stone C."/>
            <person name="Strader C."/>
            <person name="Tesfaye S."/>
            <person name="Thomson T."/>
            <person name="Thoulutsang Y."/>
            <person name="Thoulutsang D."/>
            <person name="Topham K."/>
            <person name="Topping I."/>
            <person name="Tsamla T."/>
            <person name="Vassiliev H."/>
            <person name="Vo A."/>
            <person name="Wangchuk T."/>
            <person name="Wangdi T."/>
            <person name="Weiand M."/>
            <person name="Wilkinson J."/>
            <person name="Wilson A."/>
            <person name="Yadav S."/>
            <person name="Young G."/>
            <person name="Yu Q."/>
            <person name="Zembek L."/>
            <person name="Zhong D."/>
            <person name="Zimmer A."/>
            <person name="Zwirko Z."/>
            <person name="Jaffe D.B."/>
            <person name="Alvarez P."/>
            <person name="Brockman W."/>
            <person name="Butler J."/>
            <person name="Chin C."/>
            <person name="Gnerre S."/>
            <person name="Grabherr M."/>
            <person name="Kleber M."/>
            <person name="Mauceli E."/>
            <person name="MacCallum I."/>
        </authorList>
    </citation>
    <scope>NUCLEOTIDE SEQUENCE [LARGE SCALE GENOMIC DNA]</scope>
    <source>
        <strain evidence="10">white501</strain>
    </source>
</reference>
<dbReference type="STRING" id="7240.B4QBN8"/>
<dbReference type="OrthoDB" id="7969653at2759"/>
<feature type="transmembrane region" description="Helical" evidence="8">
    <location>
        <begin position="119"/>
        <end position="135"/>
    </location>
</feature>
<evidence type="ECO:0000256" key="1">
    <source>
        <dbReference type="ARBA" id="ARBA00004651"/>
    </source>
</evidence>
<dbReference type="PANTHER" id="PTHR42643">
    <property type="entry name" value="IONOTROPIC RECEPTOR 20A-RELATED"/>
    <property type="match status" value="1"/>
</dbReference>
<protein>
    <submittedName>
        <fullName evidence="9">GD25888</fullName>
    </submittedName>
</protein>
<gene>
    <name evidence="9" type="primary">Dsim\GD25888</name>
    <name evidence="9" type="ORF">Dsim_GD25888</name>
</gene>
<evidence type="ECO:0000256" key="2">
    <source>
        <dbReference type="ARBA" id="ARBA00022475"/>
    </source>
</evidence>
<keyword evidence="5 8" id="KW-0472">Membrane</keyword>
<evidence type="ECO:0000313" key="10">
    <source>
        <dbReference type="Proteomes" id="UP000000304"/>
    </source>
</evidence>
<evidence type="ECO:0000256" key="4">
    <source>
        <dbReference type="ARBA" id="ARBA00022989"/>
    </source>
</evidence>
<evidence type="ECO:0000313" key="9">
    <source>
        <dbReference type="EMBL" id="EDX06655.1"/>
    </source>
</evidence>
<evidence type="ECO:0000256" key="8">
    <source>
        <dbReference type="SAM" id="Phobius"/>
    </source>
</evidence>
<keyword evidence="6" id="KW-0675">Receptor</keyword>
<evidence type="ECO:0000256" key="6">
    <source>
        <dbReference type="ARBA" id="ARBA00023170"/>
    </source>
</evidence>
<comment type="subcellular location">
    <subcellularLocation>
        <location evidence="1">Cell membrane</location>
        <topology evidence="1">Multi-pass membrane protein</topology>
    </subcellularLocation>
</comment>
<keyword evidence="10" id="KW-1185">Reference proteome</keyword>
<feature type="transmembrane region" description="Helical" evidence="8">
    <location>
        <begin position="86"/>
        <end position="107"/>
    </location>
</feature>
<keyword evidence="3 8" id="KW-0812">Transmembrane</keyword>
<evidence type="ECO:0000256" key="3">
    <source>
        <dbReference type="ARBA" id="ARBA00022692"/>
    </source>
</evidence>
<feature type="transmembrane region" description="Helical" evidence="8">
    <location>
        <begin position="141"/>
        <end position="161"/>
    </location>
</feature>
<dbReference type="Gene3D" id="1.10.287.70">
    <property type="match status" value="1"/>
</dbReference>
<dbReference type="OMA" id="YAYLAHS"/>
<sequence length="364" mass="42259">MRFARAFIQNINATFKPVYTPNDSPENCTQFSLNNTVDICADALVKNSNAFSVSRELRIAPANVIVPHGKPLLSYRYLAAPFNTRVWIALGTYVFLISGFLCLIHWLRSGKWDYSQNLLEVYSSLLFTGFHLKAINGIERYILFGVLFISGFVYSTMYLGLLKSMLISETFEKQIQTFEELAESNIPLLIDPYDRMIFQHHHIPKSLWTAVRTVSSETLLNHRNNFDQNYAYVMFPDRMDMFVYAQQYLRHPKFRRIPIDICFLFAGFPMSKKWFLKHKLSRAWFHAFESGIVNKMAWDAYRESVGQGYLRFPITEHLEAKPLGLYYFMMPTISLVLGYSVALLSFIMEVIACKLNCTSKYRCG</sequence>
<accession>B4QBN8</accession>
<keyword evidence="7" id="KW-0325">Glycoprotein</keyword>
<evidence type="ECO:0000256" key="7">
    <source>
        <dbReference type="ARBA" id="ARBA00023180"/>
    </source>
</evidence>
<feature type="transmembrane region" description="Helical" evidence="8">
    <location>
        <begin position="325"/>
        <end position="352"/>
    </location>
</feature>
<dbReference type="EMBL" id="CM000362">
    <property type="protein sequence ID" value="EDX06655.1"/>
    <property type="molecule type" value="Genomic_DNA"/>
</dbReference>
<dbReference type="AlphaFoldDB" id="B4QBN8"/>
<dbReference type="HOGENOM" id="CLU_034325_0_0_1"/>
<evidence type="ECO:0000256" key="5">
    <source>
        <dbReference type="ARBA" id="ARBA00023136"/>
    </source>
</evidence>
<dbReference type="InterPro" id="IPR052192">
    <property type="entry name" value="Insect_Ionotropic_Sensory_Rcpt"/>
</dbReference>
<proteinExistence type="predicted"/>
<keyword evidence="4 8" id="KW-1133">Transmembrane helix</keyword>
<name>B4QBN8_DROSI</name>
<dbReference type="Proteomes" id="UP000000304">
    <property type="component" value="Chromosome 2R"/>
</dbReference>
<dbReference type="PANTHER" id="PTHR42643:SF41">
    <property type="entry name" value="IONOTROPIC RECEPTOR 20A-RELATED"/>
    <property type="match status" value="1"/>
</dbReference>
<keyword evidence="2" id="KW-1003">Cell membrane</keyword>
<dbReference type="GO" id="GO:0005886">
    <property type="term" value="C:plasma membrane"/>
    <property type="evidence" value="ECO:0007669"/>
    <property type="project" value="UniProtKB-SubCell"/>
</dbReference>
<dbReference type="PhylomeDB" id="B4QBN8"/>
<organism evidence="9 10">
    <name type="scientific">Drosophila simulans</name>
    <name type="common">Fruit fly</name>
    <dbReference type="NCBI Taxonomy" id="7240"/>
    <lineage>
        <taxon>Eukaryota</taxon>
        <taxon>Metazoa</taxon>
        <taxon>Ecdysozoa</taxon>
        <taxon>Arthropoda</taxon>
        <taxon>Hexapoda</taxon>
        <taxon>Insecta</taxon>
        <taxon>Pterygota</taxon>
        <taxon>Neoptera</taxon>
        <taxon>Endopterygota</taxon>
        <taxon>Diptera</taxon>
        <taxon>Brachycera</taxon>
        <taxon>Muscomorpha</taxon>
        <taxon>Ephydroidea</taxon>
        <taxon>Drosophilidae</taxon>
        <taxon>Drosophila</taxon>
        <taxon>Sophophora</taxon>
    </lineage>
</organism>